<dbReference type="PANTHER" id="PTHR43873:SF1">
    <property type="entry name" value="COBYRINATE A,C-DIAMIDE SYNTHASE"/>
    <property type="match status" value="1"/>
</dbReference>
<dbReference type="NCBIfam" id="NF005915">
    <property type="entry name" value="PRK07908.1"/>
    <property type="match status" value="1"/>
</dbReference>
<dbReference type="InterPro" id="IPR027417">
    <property type="entry name" value="P-loop_NTPase"/>
</dbReference>
<dbReference type="PROSITE" id="PS51274">
    <property type="entry name" value="GATASE_COBBQ"/>
    <property type="match status" value="1"/>
</dbReference>
<evidence type="ECO:0000256" key="5">
    <source>
        <dbReference type="ARBA" id="ARBA00022842"/>
    </source>
</evidence>
<keyword evidence="13" id="KW-1185">Reference proteome</keyword>
<keyword evidence="4 7" id="KW-0067">ATP-binding</keyword>
<dbReference type="CDD" id="cd00609">
    <property type="entry name" value="AAT_like"/>
    <property type="match status" value="1"/>
</dbReference>
<dbReference type="Gene3D" id="3.90.1150.10">
    <property type="entry name" value="Aspartate Aminotransferase, domain 1"/>
    <property type="match status" value="1"/>
</dbReference>
<feature type="active site" description="Nucleophile" evidence="7">
    <location>
        <position position="383"/>
    </location>
</feature>
<keyword evidence="7" id="KW-0169">Cobalamin biosynthesis</keyword>
<comment type="miscellaneous">
    <text evidence="7">The a and c carboxylates of hydrogenobyrinate are activated for nucleophilic attack via formation of a phosphorylated intermediate by ATP. CobB catalyzes first the amidation of the c-carboxylate, and then that of the a-carboxylate.</text>
</comment>
<keyword evidence="5 7" id="KW-0460">Magnesium</keyword>
<dbReference type="Proteomes" id="UP000320209">
    <property type="component" value="Unassembled WGS sequence"/>
</dbReference>
<keyword evidence="6 7" id="KW-0315">Glutamine amidotransferase</keyword>
<evidence type="ECO:0000256" key="6">
    <source>
        <dbReference type="ARBA" id="ARBA00022962"/>
    </source>
</evidence>
<evidence type="ECO:0000256" key="1">
    <source>
        <dbReference type="ARBA" id="ARBA00001946"/>
    </source>
</evidence>
<dbReference type="InterPro" id="IPR015424">
    <property type="entry name" value="PyrdxlP-dep_Trfase"/>
</dbReference>
<keyword evidence="2 7" id="KW-0436">Ligase</keyword>
<dbReference type="InterPro" id="IPR015421">
    <property type="entry name" value="PyrdxlP-dep_Trfase_major"/>
</dbReference>
<evidence type="ECO:0000256" key="8">
    <source>
        <dbReference type="SAM" id="MobiDB-lite"/>
    </source>
</evidence>
<dbReference type="GO" id="GO:0030170">
    <property type="term" value="F:pyridoxal phosphate binding"/>
    <property type="evidence" value="ECO:0007669"/>
    <property type="project" value="InterPro"/>
</dbReference>
<dbReference type="InterPro" id="IPR015422">
    <property type="entry name" value="PyrdxlP-dep_Trfase_small"/>
</dbReference>
<dbReference type="EMBL" id="VFOV01000001">
    <property type="protein sequence ID" value="TQL67622.1"/>
    <property type="molecule type" value="Genomic_DNA"/>
</dbReference>
<dbReference type="EC" id="6.3.5.9" evidence="7"/>
<dbReference type="GO" id="GO:0043802">
    <property type="term" value="F:hydrogenobyrinic acid a,c-diamide synthase (glutamine-hydrolysing) activity"/>
    <property type="evidence" value="ECO:0007669"/>
    <property type="project" value="UniProtKB-UniRule"/>
</dbReference>
<keyword evidence="3 7" id="KW-0547">Nucleotide-binding</keyword>
<comment type="caution">
    <text evidence="12">The sequence shown here is derived from an EMBL/GenBank/DDBJ whole genome shotgun (WGS) entry which is preliminary data.</text>
</comment>
<feature type="region of interest" description="Disordered" evidence="8">
    <location>
        <begin position="519"/>
        <end position="539"/>
    </location>
</feature>
<sequence length="872" mass="90995">MVTLPRLVVAAPSTGSGKTTIATGLMAALRASGHEVSGHKVGPDYIDPGYHALATGRPGRNLDPHLVGESRVVPLLLHGAAGADVAVIEGVMGLYDGRLGTSGFASTAHVAALTSSPVVLVLDVARMSRSAAAIAAGMAVFDPSVRIGGVVLNRCRPGRNADEITGALEQHGLPVLGMLPPDETLATPSRHLGLVPVDERAESVALIERLGEQVAAHLDLAALLDVARSAPGLEGDAWDPVLALRGDDCVGFETASFVPHDAGSTDGATPVGQAAPVGRAASASERVETNTVEDQSDRPVIAVAGGRAFTFRYPETEELLEAAGCDLHPFDPLTDPALPEGTSGIYLGGGFPEMYAAELAANRSLLADLRTAVEAGIPTVAECAGLLYLAESLDGTPMAGALPAHAAMSERLTLRYPVATAASDSLLTRAGEEVTGHEFHRTATSPAAGTEAAWTVDGAPTGFSSDTVHAAYLHVHWAGYPHLARRFADAARSFAPVGRAASASERVETNTVLSSATVDRVGLDTPPPSGSGGSTSGVADPLRHHGDVEVGKGLLDFAVNVYPGERPSWLDEALHESLASTAYPDEEPARAALAKHHGRERAEVLPTAGAAEAFTLVARARPWRKPVVVHPQFTEPHAALEQAGHSVTEVRLSARDGFALDPAAVPDDADLVVVGNPTNPTGVLHPAASLRALVRPGRLVVVDEAFMDAVPGEPETLTTTRDDGLLVIRSLTKHWSIPGVRAGYVVGDPAAVGDLEAVRTPWSVSSTATAAMLACATERASAEARERAERIVAWRDHLEAGLRAQQIEHVPSTASFVLARPGAGVRELLRDEGVAVRRADTFPGLDPEWVRIAVRPPEKTDRLLSALSRCKR</sequence>
<evidence type="ECO:0000256" key="7">
    <source>
        <dbReference type="HAMAP-Rule" id="MF_00027"/>
    </source>
</evidence>
<dbReference type="InterPro" id="IPR011698">
    <property type="entry name" value="GATase_3"/>
</dbReference>
<evidence type="ECO:0000256" key="3">
    <source>
        <dbReference type="ARBA" id="ARBA00022741"/>
    </source>
</evidence>
<comment type="catalytic activity">
    <reaction evidence="7">
        <text>hydrogenobyrinate + 2 L-glutamine + 2 ATP + 2 H2O = hydrogenobyrinate a,c-diamide + 2 L-glutamate + 2 ADP + 2 phosphate + 2 H(+)</text>
        <dbReference type="Rhea" id="RHEA:12544"/>
        <dbReference type="ChEBI" id="CHEBI:15377"/>
        <dbReference type="ChEBI" id="CHEBI:15378"/>
        <dbReference type="ChEBI" id="CHEBI:29985"/>
        <dbReference type="ChEBI" id="CHEBI:30616"/>
        <dbReference type="ChEBI" id="CHEBI:43474"/>
        <dbReference type="ChEBI" id="CHEBI:58359"/>
        <dbReference type="ChEBI" id="CHEBI:77873"/>
        <dbReference type="ChEBI" id="CHEBI:77874"/>
        <dbReference type="ChEBI" id="CHEBI:456216"/>
        <dbReference type="EC" id="6.3.5.9"/>
    </reaction>
</comment>
<evidence type="ECO:0000259" key="10">
    <source>
        <dbReference type="Pfam" id="PF01656"/>
    </source>
</evidence>
<dbReference type="SUPFAM" id="SSF52540">
    <property type="entry name" value="P-loop containing nucleoside triphosphate hydrolases"/>
    <property type="match status" value="1"/>
</dbReference>
<dbReference type="OrthoDB" id="9764035at2"/>
<evidence type="ECO:0000256" key="2">
    <source>
        <dbReference type="ARBA" id="ARBA00022598"/>
    </source>
</evidence>
<dbReference type="SUPFAM" id="SSF52317">
    <property type="entry name" value="Class I glutamine amidotransferase-like"/>
    <property type="match status" value="1"/>
</dbReference>
<dbReference type="RefSeq" id="WP_141779702.1">
    <property type="nucleotide sequence ID" value="NZ_VFOV01000001.1"/>
</dbReference>
<dbReference type="SUPFAM" id="SSF53383">
    <property type="entry name" value="PLP-dependent transferases"/>
    <property type="match status" value="1"/>
</dbReference>
<feature type="domain" description="Aminotransferase class I/classII large" evidence="9">
    <location>
        <begin position="554"/>
        <end position="867"/>
    </location>
</feature>
<gene>
    <name evidence="7" type="primary">cobB</name>
    <name evidence="12" type="ORF">FB381_1504</name>
</gene>
<feature type="domain" description="CobB/CobQ-like glutamine amidotransferase" evidence="11">
    <location>
        <begin position="301"/>
        <end position="478"/>
    </location>
</feature>
<dbReference type="Pfam" id="PF01656">
    <property type="entry name" value="CbiA"/>
    <property type="match status" value="1"/>
</dbReference>
<dbReference type="AlphaFoldDB" id="A0A543A4U7"/>
<comment type="function">
    <text evidence="7">Catalyzes the ATP-dependent amidation of the two carboxylate groups at positions a and c of hydrogenobyrinate, using either L-glutamine or ammonia as the nitrogen source.</text>
</comment>
<dbReference type="Gene3D" id="3.40.50.880">
    <property type="match status" value="1"/>
</dbReference>
<dbReference type="NCBIfam" id="NF002204">
    <property type="entry name" value="PRK01077.1"/>
    <property type="match status" value="1"/>
</dbReference>
<dbReference type="GO" id="GO:0009236">
    <property type="term" value="P:cobalamin biosynthetic process"/>
    <property type="evidence" value="ECO:0007669"/>
    <property type="project" value="UniProtKB-UniRule"/>
</dbReference>
<dbReference type="InterPro" id="IPR004839">
    <property type="entry name" value="Aminotransferase_I/II_large"/>
</dbReference>
<dbReference type="Pfam" id="PF00155">
    <property type="entry name" value="Aminotran_1_2"/>
    <property type="match status" value="1"/>
</dbReference>
<comment type="domain">
    <text evidence="7">Comprises of two domains. The C-terminal domain contains the binding site for glutamine and catalyzes the hydrolysis of this substrate to glutamate and ammonia. The N-terminal domain is anticipated to bind ATP and hydrogenobyrinate and catalyzes the ultimate synthesis of the diamide product. The ammonia produced via the glutaminase domain is probably translocated to the adjacent domain via a molecular tunnel, where it reacts with an activated intermediate.</text>
</comment>
<dbReference type="Gene3D" id="3.40.640.10">
    <property type="entry name" value="Type I PLP-dependent aspartate aminotransferase-like (Major domain)"/>
    <property type="match status" value="1"/>
</dbReference>
<dbReference type="PANTHER" id="PTHR43873">
    <property type="entry name" value="COBYRINATE A,C-DIAMIDE SYNTHASE"/>
    <property type="match status" value="1"/>
</dbReference>
<comment type="similarity">
    <text evidence="7">Belongs to the CobB/CbiA family.</text>
</comment>
<evidence type="ECO:0000313" key="12">
    <source>
        <dbReference type="EMBL" id="TQL67622.1"/>
    </source>
</evidence>
<name>A0A543A4U7_9ACTN</name>
<evidence type="ECO:0000259" key="11">
    <source>
        <dbReference type="Pfam" id="PF07685"/>
    </source>
</evidence>
<dbReference type="Pfam" id="PF07685">
    <property type="entry name" value="GATase_3"/>
    <property type="match status" value="1"/>
</dbReference>
<organism evidence="12 13">
    <name type="scientific">Nocardioides albertanoniae</name>
    <dbReference type="NCBI Taxonomy" id="1175486"/>
    <lineage>
        <taxon>Bacteria</taxon>
        <taxon>Bacillati</taxon>
        <taxon>Actinomycetota</taxon>
        <taxon>Actinomycetes</taxon>
        <taxon>Propionibacteriales</taxon>
        <taxon>Nocardioidaceae</taxon>
        <taxon>Nocardioides</taxon>
    </lineage>
</organism>
<dbReference type="InterPro" id="IPR004484">
    <property type="entry name" value="CbiA/CobB_synth"/>
</dbReference>
<feature type="site" description="Increases nucleophilicity of active site Cys" evidence="7">
    <location>
        <position position="474"/>
    </location>
</feature>
<comment type="cofactor">
    <cofactor evidence="1 7">
        <name>Mg(2+)</name>
        <dbReference type="ChEBI" id="CHEBI:18420"/>
    </cofactor>
</comment>
<feature type="domain" description="CobQ/CobB/MinD/ParA nucleotide binding" evidence="10">
    <location>
        <begin position="7"/>
        <end position="191"/>
    </location>
</feature>
<dbReference type="InterPro" id="IPR029062">
    <property type="entry name" value="Class_I_gatase-like"/>
</dbReference>
<dbReference type="UniPathway" id="UPA00148">
    <property type="reaction ID" value="UER00220"/>
</dbReference>
<proteinExistence type="inferred from homology"/>
<protein>
    <recommendedName>
        <fullName evidence="7">Hydrogenobyrinate a,c-diamide synthase</fullName>
        <ecNumber evidence="7">6.3.5.9</ecNumber>
    </recommendedName>
    <alternativeName>
        <fullName evidence="7">Hydrogenobyrinic acid a,c-diamide synthase</fullName>
    </alternativeName>
</protein>
<dbReference type="CDD" id="cd03130">
    <property type="entry name" value="GATase1_CobB"/>
    <property type="match status" value="1"/>
</dbReference>
<evidence type="ECO:0000313" key="13">
    <source>
        <dbReference type="Proteomes" id="UP000320209"/>
    </source>
</evidence>
<reference evidence="12 13" key="1">
    <citation type="submission" date="2019-06" db="EMBL/GenBank/DDBJ databases">
        <title>Sequencing the genomes of 1000 actinobacteria strains.</title>
        <authorList>
            <person name="Klenk H.-P."/>
        </authorList>
    </citation>
    <scope>NUCLEOTIDE SEQUENCE [LARGE SCALE GENOMIC DNA]</scope>
    <source>
        <strain evidence="12 13">DSM 25218</strain>
    </source>
</reference>
<accession>A0A543A4U7</accession>
<dbReference type="GO" id="GO:0005524">
    <property type="term" value="F:ATP binding"/>
    <property type="evidence" value="ECO:0007669"/>
    <property type="project" value="UniProtKB-UniRule"/>
</dbReference>
<dbReference type="Gene3D" id="3.40.50.300">
    <property type="entry name" value="P-loop containing nucleotide triphosphate hydrolases"/>
    <property type="match status" value="1"/>
</dbReference>
<evidence type="ECO:0000256" key="4">
    <source>
        <dbReference type="ARBA" id="ARBA00022840"/>
    </source>
</evidence>
<dbReference type="InterPro" id="IPR002586">
    <property type="entry name" value="CobQ/CobB/MinD/ParA_Nub-bd_dom"/>
</dbReference>
<comment type="pathway">
    <text evidence="7">Cofactor biosynthesis; adenosylcobalamin biosynthesis; cob(II)yrinate a,c-diamide from precorrin-2 (aerobic route): step 9/10.</text>
</comment>
<dbReference type="GO" id="GO:0042242">
    <property type="term" value="F:cobyrinic acid a,c-diamide synthase activity"/>
    <property type="evidence" value="ECO:0007669"/>
    <property type="project" value="InterPro"/>
</dbReference>
<dbReference type="HAMAP" id="MF_00027">
    <property type="entry name" value="CobB_CbiA"/>
    <property type="match status" value="1"/>
</dbReference>
<evidence type="ECO:0000259" key="9">
    <source>
        <dbReference type="Pfam" id="PF00155"/>
    </source>
</evidence>